<evidence type="ECO:0000313" key="3">
    <source>
        <dbReference type="EMBL" id="QEL16135.1"/>
    </source>
</evidence>
<dbReference type="KEGG" id="lrs:PX52LOC_03074"/>
<dbReference type="RefSeq" id="WP_149110897.1">
    <property type="nucleotide sequence ID" value="NZ_CP042425.1"/>
</dbReference>
<accession>A0A5C1AC30</accession>
<dbReference type="InterPro" id="IPR005135">
    <property type="entry name" value="Endo/exonuclease/phosphatase"/>
</dbReference>
<keyword evidence="4" id="KW-1185">Reference proteome</keyword>
<feature type="transmembrane region" description="Helical" evidence="1">
    <location>
        <begin position="74"/>
        <end position="94"/>
    </location>
</feature>
<gene>
    <name evidence="3" type="ORF">PX52LOC_03074</name>
</gene>
<keyword evidence="1" id="KW-0812">Transmembrane</keyword>
<feature type="transmembrane region" description="Helical" evidence="1">
    <location>
        <begin position="45"/>
        <end position="67"/>
    </location>
</feature>
<name>A0A5C1AC30_9BACT</name>
<sequence>MPLLVLALVALLGFGFVWLLFATSRAAPPYRVEGDTSIFRHGKLMQFFAVLSFFGAELILGLWVIFFPPRSNATLMPVVVTAVVLGLAGFLLIWEAFRFQLTTTTTGLDCKSPWKGRAQQSWSQVKELAYSPVNSWFALTFQDGRSFHVSRLVPGVTRFLESCERHLPPEAMTKAAPGYHRLGRKWPFGPTPSAKAFPVGRWLKRIALALVLMAVVGLTLFTVNGLVLATGETPIVGQLPNVKLGPAHATPNEVHIVAYNIAKGFAHSGGLRFATKAEVEAQLKKMAFTIRAQQPDLVFLSEAMTECGPANVDQVEFLARACGLPHYAFGENYNFGLPFYRVVGGNAILSRTPLTPVANISLAGRQPFYVTGNNRRALFAEAEVNGKTVLLGSLHNDSFNHRNNEAQVRQLLDFIGDRPCVLAGDFNATPKQESITLVKDSDKFAGAFDGPPTFPEKKIRIDYVFGPKAWKHVETRVLPGDASDHFAVVARFGWK</sequence>
<dbReference type="Pfam" id="PF03372">
    <property type="entry name" value="Exo_endo_phos"/>
    <property type="match status" value="1"/>
</dbReference>
<dbReference type="EMBL" id="CP042425">
    <property type="protein sequence ID" value="QEL16135.1"/>
    <property type="molecule type" value="Genomic_DNA"/>
</dbReference>
<dbReference type="PANTHER" id="PTHR14859:SF1">
    <property type="entry name" value="PGAP2-INTERACTING PROTEIN"/>
    <property type="match status" value="1"/>
</dbReference>
<keyword evidence="1" id="KW-1133">Transmembrane helix</keyword>
<protein>
    <recommendedName>
        <fullName evidence="2">Endonuclease/exonuclease/phosphatase domain-containing protein</fullName>
    </recommendedName>
</protein>
<feature type="domain" description="Endonuclease/exonuclease/phosphatase" evidence="2">
    <location>
        <begin position="259"/>
        <end position="485"/>
    </location>
</feature>
<dbReference type="GO" id="GO:0016020">
    <property type="term" value="C:membrane"/>
    <property type="evidence" value="ECO:0007669"/>
    <property type="project" value="GOC"/>
</dbReference>
<dbReference type="GO" id="GO:0006506">
    <property type="term" value="P:GPI anchor biosynthetic process"/>
    <property type="evidence" value="ECO:0007669"/>
    <property type="project" value="TreeGrafter"/>
</dbReference>
<dbReference type="OrthoDB" id="209281at2"/>
<evidence type="ECO:0000256" key="1">
    <source>
        <dbReference type="SAM" id="Phobius"/>
    </source>
</evidence>
<dbReference type="InterPro" id="IPR051916">
    <property type="entry name" value="GPI-anchor_lipid_remodeler"/>
</dbReference>
<evidence type="ECO:0000313" key="4">
    <source>
        <dbReference type="Proteomes" id="UP000324974"/>
    </source>
</evidence>
<dbReference type="GO" id="GO:0003824">
    <property type="term" value="F:catalytic activity"/>
    <property type="evidence" value="ECO:0007669"/>
    <property type="project" value="InterPro"/>
</dbReference>
<feature type="transmembrane region" description="Helical" evidence="1">
    <location>
        <begin position="206"/>
        <end position="229"/>
    </location>
</feature>
<dbReference type="Gene3D" id="3.60.10.10">
    <property type="entry name" value="Endonuclease/exonuclease/phosphatase"/>
    <property type="match status" value="1"/>
</dbReference>
<proteinExistence type="predicted"/>
<organism evidence="3 4">
    <name type="scientific">Limnoglobus roseus</name>
    <dbReference type="NCBI Taxonomy" id="2598579"/>
    <lineage>
        <taxon>Bacteria</taxon>
        <taxon>Pseudomonadati</taxon>
        <taxon>Planctomycetota</taxon>
        <taxon>Planctomycetia</taxon>
        <taxon>Gemmatales</taxon>
        <taxon>Gemmataceae</taxon>
        <taxon>Limnoglobus</taxon>
    </lineage>
</organism>
<evidence type="ECO:0000259" key="2">
    <source>
        <dbReference type="Pfam" id="PF03372"/>
    </source>
</evidence>
<dbReference type="AlphaFoldDB" id="A0A5C1AC30"/>
<reference evidence="4" key="1">
    <citation type="submission" date="2019-08" db="EMBL/GenBank/DDBJ databases">
        <title>Limnoglobus roseus gen. nov., sp. nov., a novel freshwater planctomycete with a giant genome from the family Gemmataceae.</title>
        <authorList>
            <person name="Kulichevskaya I.S."/>
            <person name="Naumoff D.G."/>
            <person name="Miroshnikov K."/>
            <person name="Ivanova A."/>
            <person name="Philippov D.A."/>
            <person name="Hakobyan A."/>
            <person name="Rijpstra I.C."/>
            <person name="Sinninghe Damste J.S."/>
            <person name="Liesack W."/>
            <person name="Dedysh S.N."/>
        </authorList>
    </citation>
    <scope>NUCLEOTIDE SEQUENCE [LARGE SCALE GENOMIC DNA]</scope>
    <source>
        <strain evidence="4">PX52</strain>
    </source>
</reference>
<dbReference type="SUPFAM" id="SSF56219">
    <property type="entry name" value="DNase I-like"/>
    <property type="match status" value="1"/>
</dbReference>
<keyword evidence="1" id="KW-0472">Membrane</keyword>
<dbReference type="Proteomes" id="UP000324974">
    <property type="component" value="Chromosome"/>
</dbReference>
<dbReference type="PANTHER" id="PTHR14859">
    <property type="entry name" value="CALCOFLUOR WHITE HYPERSENSITIVE PROTEIN PRECURSOR"/>
    <property type="match status" value="1"/>
</dbReference>
<dbReference type="InterPro" id="IPR036691">
    <property type="entry name" value="Endo/exonu/phosph_ase_sf"/>
</dbReference>